<dbReference type="OrthoDB" id="9816067at2"/>
<dbReference type="AlphaFoldDB" id="A0A285UT99"/>
<dbReference type="InterPro" id="IPR038501">
    <property type="entry name" value="Spore_GerAC_C_sf"/>
</dbReference>
<sequence length="172" mass="20197">MIGTLTGEETRLTILLNETLKMGEIYTTYSDPFFPQYRISVRLMKREKNDVKIDLTGYTPTIDVTVPLYLDILSIHSMETFNNGKIEQLKIHIEEELQKKMSKLIKRTQEEFKGEAFGWSLIARKKFLSRPDYEKFDWMKSYPDMKVNVKVNVFIGTFGEQSKLPDLNEVRD</sequence>
<proteinExistence type="predicted"/>
<dbReference type="InterPro" id="IPR008844">
    <property type="entry name" value="Spore_GerAC-like"/>
</dbReference>
<protein>
    <submittedName>
        <fullName evidence="2">Spore germination B3/GerAC like protein</fullName>
    </submittedName>
</protein>
<feature type="domain" description="Spore germination GerAC-like C-terminal" evidence="1">
    <location>
        <begin position="1"/>
        <end position="159"/>
    </location>
</feature>
<evidence type="ECO:0000313" key="2">
    <source>
        <dbReference type="EMBL" id="SOC45023.1"/>
    </source>
</evidence>
<accession>A0A285UT99</accession>
<dbReference type="EMBL" id="OBQC01000027">
    <property type="protein sequence ID" value="SOC45023.1"/>
    <property type="molecule type" value="Genomic_DNA"/>
</dbReference>
<dbReference type="PANTHER" id="PTHR35789">
    <property type="entry name" value="SPORE GERMINATION PROTEIN B3"/>
    <property type="match status" value="1"/>
</dbReference>
<evidence type="ECO:0000259" key="1">
    <source>
        <dbReference type="Pfam" id="PF05504"/>
    </source>
</evidence>
<organism evidence="2 3">
    <name type="scientific">Ureibacillus acetophenoni</name>
    <dbReference type="NCBI Taxonomy" id="614649"/>
    <lineage>
        <taxon>Bacteria</taxon>
        <taxon>Bacillati</taxon>
        <taxon>Bacillota</taxon>
        <taxon>Bacilli</taxon>
        <taxon>Bacillales</taxon>
        <taxon>Caryophanaceae</taxon>
        <taxon>Ureibacillus</taxon>
    </lineage>
</organism>
<dbReference type="PANTHER" id="PTHR35789:SF1">
    <property type="entry name" value="SPORE GERMINATION PROTEIN B3"/>
    <property type="match status" value="1"/>
</dbReference>
<keyword evidence="3" id="KW-1185">Reference proteome</keyword>
<dbReference type="GO" id="GO:0009847">
    <property type="term" value="P:spore germination"/>
    <property type="evidence" value="ECO:0007669"/>
    <property type="project" value="InterPro"/>
</dbReference>
<reference evidence="3" key="1">
    <citation type="submission" date="2017-08" db="EMBL/GenBank/DDBJ databases">
        <authorList>
            <person name="Varghese N."/>
            <person name="Submissions S."/>
        </authorList>
    </citation>
    <scope>NUCLEOTIDE SEQUENCE [LARGE SCALE GENOMIC DNA]</scope>
    <source>
        <strain evidence="3">JC23</strain>
    </source>
</reference>
<name>A0A285UT99_9BACL</name>
<dbReference type="InterPro" id="IPR046953">
    <property type="entry name" value="Spore_GerAC-like_C"/>
</dbReference>
<dbReference type="Pfam" id="PF05504">
    <property type="entry name" value="Spore_GerAC"/>
    <property type="match status" value="1"/>
</dbReference>
<gene>
    <name evidence="2" type="ORF">SAMN05877842_1278</name>
</gene>
<dbReference type="Gene3D" id="3.30.300.210">
    <property type="entry name" value="Nutrient germinant receptor protein C, domain 3"/>
    <property type="match status" value="1"/>
</dbReference>
<dbReference type="GO" id="GO:0016020">
    <property type="term" value="C:membrane"/>
    <property type="evidence" value="ECO:0007669"/>
    <property type="project" value="InterPro"/>
</dbReference>
<evidence type="ECO:0000313" key="3">
    <source>
        <dbReference type="Proteomes" id="UP000219252"/>
    </source>
</evidence>
<dbReference type="Proteomes" id="UP000219252">
    <property type="component" value="Unassembled WGS sequence"/>
</dbReference>